<protein>
    <submittedName>
        <fullName evidence="9">SusD</fullName>
    </submittedName>
</protein>
<evidence type="ECO:0000256" key="3">
    <source>
        <dbReference type="ARBA" id="ARBA00022729"/>
    </source>
</evidence>
<dbReference type="AlphaFoldDB" id="W5QTG3"/>
<name>W5QTG3_9BACT</name>
<feature type="signal peptide" evidence="6">
    <location>
        <begin position="1"/>
        <end position="23"/>
    </location>
</feature>
<evidence type="ECO:0000256" key="5">
    <source>
        <dbReference type="ARBA" id="ARBA00023237"/>
    </source>
</evidence>
<keyword evidence="3 6" id="KW-0732">Signal</keyword>
<dbReference type="GO" id="GO:0009279">
    <property type="term" value="C:cell outer membrane"/>
    <property type="evidence" value="ECO:0007669"/>
    <property type="project" value="UniProtKB-SubCell"/>
</dbReference>
<evidence type="ECO:0000256" key="4">
    <source>
        <dbReference type="ARBA" id="ARBA00023136"/>
    </source>
</evidence>
<evidence type="ECO:0000259" key="7">
    <source>
        <dbReference type="Pfam" id="PF07980"/>
    </source>
</evidence>
<reference evidence="9" key="1">
    <citation type="journal article" date="2014" name="J. Ind. Microbiol. Biotechnol.">
        <title>Analysis of the bovine rumen microbiome reveals a diversity of Sus-like polysaccharide utilization loci from the bacterial phylum Bacteroidetes.</title>
        <authorList>
            <person name="Rosewarne C.P."/>
            <person name="Pope P.B."/>
            <person name="Cheung J.L."/>
            <person name="Morrison M."/>
        </authorList>
    </citation>
    <scope>NUCLEOTIDE SEQUENCE</scope>
    <source>
        <strain evidence="9">Sc00044</strain>
    </source>
</reference>
<sequence length="580" mass="64785">MNIKNLKYVAAAMLLGVSMTSCDDFLDKPVEDNYNTENYYTDDNSCIAGVNYLYNSPWYDFQRGFIKIGEVMSGNMYWGSSPYMNFSVNGTDQDLVNMSYSLWAEIGHANTVYNSIKGSSASESVKNQCMGECLAWKAMAYFFLVRSFGDVPIVHDNSVNLAAGDYNTLHKIQKADVYEYIMMTLEKAMELLPKTKSTTGRIDYYCAEGLYAKVALTAAGVSGQLDNSLLQKASTASLDVINNSGRKLMANYADIFRGSNNISDESLFAWRWTVGSHWTCQNTLQSDLMPEGFDEFGDCWGGWGGPSADLQDAFGYDVTENPKNRLDVDARRKATMMGPGDVYDYFWRDKDLGNGKKGFDILKFYFDKDYNSAATNTFQGPCGVQNVKHAYGDNADHEAECGGMSAARMSYAVATHILRLADVYLVHAEAEVLQGKTTSATALAAFNAVRSRSVPSAVDKTQLSFDDVWKERRLELAGEGDRWYDFVRRSYYDVNACIAELTSQRRNAIWNCSEVYKTYFESDGATWDATNIQYDESTPIPNVTANSFNLPYPTEDVALNPNLGSNAEAIHVDVRTEYAY</sequence>
<dbReference type="Pfam" id="PF07980">
    <property type="entry name" value="SusD_RagB"/>
    <property type="match status" value="1"/>
</dbReference>
<dbReference type="PROSITE" id="PS51257">
    <property type="entry name" value="PROKAR_LIPOPROTEIN"/>
    <property type="match status" value="1"/>
</dbReference>
<dbReference type="InterPro" id="IPR033985">
    <property type="entry name" value="SusD-like_N"/>
</dbReference>
<dbReference type="InterPro" id="IPR012944">
    <property type="entry name" value="SusD_RagB_dom"/>
</dbReference>
<dbReference type="Pfam" id="PF14322">
    <property type="entry name" value="SusD-like_3"/>
    <property type="match status" value="1"/>
</dbReference>
<dbReference type="InterPro" id="IPR011990">
    <property type="entry name" value="TPR-like_helical_dom_sf"/>
</dbReference>
<evidence type="ECO:0000256" key="2">
    <source>
        <dbReference type="ARBA" id="ARBA00006275"/>
    </source>
</evidence>
<evidence type="ECO:0000256" key="1">
    <source>
        <dbReference type="ARBA" id="ARBA00004442"/>
    </source>
</evidence>
<comment type="subcellular location">
    <subcellularLocation>
        <location evidence="1">Cell outer membrane</location>
    </subcellularLocation>
</comment>
<evidence type="ECO:0000259" key="8">
    <source>
        <dbReference type="Pfam" id="PF14322"/>
    </source>
</evidence>
<dbReference type="SUPFAM" id="SSF48452">
    <property type="entry name" value="TPR-like"/>
    <property type="match status" value="1"/>
</dbReference>
<feature type="chain" id="PRO_5004872023" evidence="6">
    <location>
        <begin position="24"/>
        <end position="580"/>
    </location>
</feature>
<feature type="domain" description="SusD-like N-terminal" evidence="8">
    <location>
        <begin position="85"/>
        <end position="197"/>
    </location>
</feature>
<accession>W5QTG3</accession>
<organism evidence="9">
    <name type="scientific">Prevotella sp. Sc00044</name>
    <dbReference type="NCBI Taxonomy" id="1231730"/>
    <lineage>
        <taxon>Bacteria</taxon>
        <taxon>Pseudomonadati</taxon>
        <taxon>Bacteroidota</taxon>
        <taxon>Bacteroidia</taxon>
        <taxon>Bacteroidales</taxon>
        <taxon>Prevotellaceae</taxon>
        <taxon>Prevotella</taxon>
    </lineage>
</organism>
<dbReference type="Gene3D" id="1.25.40.390">
    <property type="match status" value="1"/>
</dbReference>
<evidence type="ECO:0000256" key="6">
    <source>
        <dbReference type="SAM" id="SignalP"/>
    </source>
</evidence>
<evidence type="ECO:0000313" key="9">
    <source>
        <dbReference type="EMBL" id="AGH14103.1"/>
    </source>
</evidence>
<keyword evidence="5" id="KW-0998">Cell outer membrane</keyword>
<feature type="domain" description="RagB/SusD" evidence="7">
    <location>
        <begin position="319"/>
        <end position="566"/>
    </location>
</feature>
<keyword evidence="4" id="KW-0472">Membrane</keyword>
<proteinExistence type="inferred from homology"/>
<dbReference type="EMBL" id="JX424627">
    <property type="protein sequence ID" value="AGH14103.1"/>
    <property type="molecule type" value="Genomic_DNA"/>
</dbReference>
<comment type="similarity">
    <text evidence="2">Belongs to the SusD family.</text>
</comment>